<gene>
    <name evidence="2" type="ORF">SIID45300_01230</name>
</gene>
<reference evidence="2 3" key="2">
    <citation type="submission" date="2024-09" db="EMBL/GenBank/DDBJ databases">
        <title>Draft genome sequence of Candidatus Magnetaquicoccaceae bacterium FCR-1.</title>
        <authorList>
            <person name="Shimoshige H."/>
            <person name="Shimamura S."/>
            <person name="Taoka A."/>
            <person name="Kobayashi H."/>
            <person name="Maekawa T."/>
        </authorList>
    </citation>
    <scope>NUCLEOTIDE SEQUENCE [LARGE SCALE GENOMIC DNA]</scope>
    <source>
        <strain evidence="2 3">FCR-1</strain>
    </source>
</reference>
<keyword evidence="3" id="KW-1185">Reference proteome</keyword>
<evidence type="ECO:0000313" key="3">
    <source>
        <dbReference type="Proteomes" id="UP001628193"/>
    </source>
</evidence>
<name>A0ABQ0C893_9PROT</name>
<feature type="compositionally biased region" description="Low complexity" evidence="1">
    <location>
        <begin position="15"/>
        <end position="24"/>
    </location>
</feature>
<organism evidence="2 3">
    <name type="scientific">Candidatus Magnetaquiglobus chichijimensis</name>
    <dbReference type="NCBI Taxonomy" id="3141448"/>
    <lineage>
        <taxon>Bacteria</taxon>
        <taxon>Pseudomonadati</taxon>
        <taxon>Pseudomonadota</taxon>
        <taxon>Magnetococcia</taxon>
        <taxon>Magnetococcales</taxon>
        <taxon>Candidatus Magnetaquicoccaceae</taxon>
        <taxon>Candidatus Magnetaquiglobus</taxon>
    </lineage>
</organism>
<accession>A0ABQ0C893</accession>
<feature type="region of interest" description="Disordered" evidence="1">
    <location>
        <begin position="69"/>
        <end position="94"/>
    </location>
</feature>
<evidence type="ECO:0000313" key="2">
    <source>
        <dbReference type="EMBL" id="GAB0056915.1"/>
    </source>
</evidence>
<feature type="region of interest" description="Disordered" evidence="1">
    <location>
        <begin position="1"/>
        <end position="24"/>
    </location>
</feature>
<sequence length="94" mass="9723">MILSRSEPGVSPRFPTVTVDDGPVQVDVDDCPAQADVDDGPVQVDVDDCPAQADVDDGPVQVDVDDCPAQADVDDGPVQVAGVSPSTMPMMRAT</sequence>
<protein>
    <submittedName>
        <fullName evidence="2">Uncharacterized protein</fullName>
    </submittedName>
</protein>
<dbReference type="Proteomes" id="UP001628193">
    <property type="component" value="Unassembled WGS sequence"/>
</dbReference>
<proteinExistence type="predicted"/>
<dbReference type="EMBL" id="BAAFGK010000004">
    <property type="protein sequence ID" value="GAB0056915.1"/>
    <property type="molecule type" value="Genomic_DNA"/>
</dbReference>
<comment type="caution">
    <text evidence="2">The sequence shown here is derived from an EMBL/GenBank/DDBJ whole genome shotgun (WGS) entry which is preliminary data.</text>
</comment>
<reference evidence="2 3" key="1">
    <citation type="submission" date="2024-05" db="EMBL/GenBank/DDBJ databases">
        <authorList>
            <consortium name="Candidatus Magnetaquicoccaceae bacterium FCR-1 genome sequencing consortium"/>
            <person name="Shimoshige H."/>
            <person name="Shimamura S."/>
            <person name="Taoka A."/>
            <person name="Kobayashi H."/>
            <person name="Maekawa T."/>
        </authorList>
    </citation>
    <scope>NUCLEOTIDE SEQUENCE [LARGE SCALE GENOMIC DNA]</scope>
    <source>
        <strain evidence="2 3">FCR-1</strain>
    </source>
</reference>
<evidence type="ECO:0000256" key="1">
    <source>
        <dbReference type="SAM" id="MobiDB-lite"/>
    </source>
</evidence>